<evidence type="ECO:0000313" key="1">
    <source>
        <dbReference type="EMBL" id="KKK90212.1"/>
    </source>
</evidence>
<accession>A0A0F8Z8U8</accession>
<reference evidence="1" key="1">
    <citation type="journal article" date="2015" name="Nature">
        <title>Complex archaea that bridge the gap between prokaryotes and eukaryotes.</title>
        <authorList>
            <person name="Spang A."/>
            <person name="Saw J.H."/>
            <person name="Jorgensen S.L."/>
            <person name="Zaremba-Niedzwiedzka K."/>
            <person name="Martijn J."/>
            <person name="Lind A.E."/>
            <person name="van Eijk R."/>
            <person name="Schleper C."/>
            <person name="Guy L."/>
            <person name="Ettema T.J."/>
        </authorList>
    </citation>
    <scope>NUCLEOTIDE SEQUENCE</scope>
</reference>
<gene>
    <name evidence="1" type="ORF">LCGC14_2725340</name>
</gene>
<dbReference type="EMBL" id="LAZR01049196">
    <property type="protein sequence ID" value="KKK90212.1"/>
    <property type="molecule type" value="Genomic_DNA"/>
</dbReference>
<name>A0A0F8Z8U8_9ZZZZ</name>
<comment type="caution">
    <text evidence="1">The sequence shown here is derived from an EMBL/GenBank/DDBJ whole genome shotgun (WGS) entry which is preliminary data.</text>
</comment>
<dbReference type="AlphaFoldDB" id="A0A0F8Z8U8"/>
<proteinExistence type="predicted"/>
<feature type="non-terminal residue" evidence="1">
    <location>
        <position position="1"/>
    </location>
</feature>
<organism evidence="1">
    <name type="scientific">marine sediment metagenome</name>
    <dbReference type="NCBI Taxonomy" id="412755"/>
    <lineage>
        <taxon>unclassified sequences</taxon>
        <taxon>metagenomes</taxon>
        <taxon>ecological metagenomes</taxon>
    </lineage>
</organism>
<sequence>CTSDGTSVSAPGCCRMHRAYGWLNKQEKGMSPLDLLIAASEDANLSATLVIFFDQTTCTIKDLDLTICNLCAYGRKFFTDIIVADVTKPTRRTSRVLIDYIHSDHPDIPIIKIQADFTMDETYDKPTLVLRRIGRKVRSKYFFVISAGSTIRDANSVLSKLDEHLRLCRSRCVYWYFPKLHGDQTILVESKPIDGLYLTRPFQYLVDKSEKPFSKQLAELGEEQGLELSYLFDECVVISNNG</sequence>
<protein>
    <submittedName>
        <fullName evidence="1">Uncharacterized protein</fullName>
    </submittedName>
</protein>